<dbReference type="SUPFAM" id="SSF46561">
    <property type="entry name" value="Ribosomal protein L29 (L29p)"/>
    <property type="match status" value="1"/>
</dbReference>
<dbReference type="Gene3D" id="1.10.287.310">
    <property type="match status" value="1"/>
</dbReference>
<dbReference type="PANTHER" id="PTHR10916:SF0">
    <property type="entry name" value="LARGE RIBOSOMAL SUBUNIT PROTEIN UL29C"/>
    <property type="match status" value="1"/>
</dbReference>
<organism evidence="6 7">
    <name type="scientific">Crinalium epipsammum PCC 9333</name>
    <dbReference type="NCBI Taxonomy" id="1173022"/>
    <lineage>
        <taxon>Bacteria</taxon>
        <taxon>Bacillati</taxon>
        <taxon>Cyanobacteriota</taxon>
        <taxon>Cyanophyceae</taxon>
        <taxon>Gomontiellales</taxon>
        <taxon>Gomontiellaceae</taxon>
        <taxon>Crinalium</taxon>
    </lineage>
</organism>
<dbReference type="eggNOG" id="COG0255">
    <property type="taxonomic scope" value="Bacteria"/>
</dbReference>
<sequence>MPLPKVADARKLNDQELLDEIVAVKRQLFELRFQQATRRLEKPHQFNHARHRLAQLMTVEHERKLAHAQTTSADSEPSQV</sequence>
<dbReference type="NCBIfam" id="TIGR00012">
    <property type="entry name" value="L29"/>
    <property type="match status" value="1"/>
</dbReference>
<accession>K9VYG7</accession>
<dbReference type="STRING" id="1173022.Cri9333_2309"/>
<reference evidence="6 7" key="1">
    <citation type="submission" date="2012-06" db="EMBL/GenBank/DDBJ databases">
        <title>Finished chromosome of genome of Crinalium epipsammum PCC 9333.</title>
        <authorList>
            <consortium name="US DOE Joint Genome Institute"/>
            <person name="Gugger M."/>
            <person name="Coursin T."/>
            <person name="Rippka R."/>
            <person name="Tandeau De Marsac N."/>
            <person name="Huntemann M."/>
            <person name="Wei C.-L."/>
            <person name="Han J."/>
            <person name="Detter J.C."/>
            <person name="Han C."/>
            <person name="Tapia R."/>
            <person name="Davenport K."/>
            <person name="Daligault H."/>
            <person name="Erkkila T."/>
            <person name="Gu W."/>
            <person name="Munk A.C.C."/>
            <person name="Teshima H."/>
            <person name="Xu Y."/>
            <person name="Chain P."/>
            <person name="Chen A."/>
            <person name="Krypides N."/>
            <person name="Mavromatis K."/>
            <person name="Markowitz V."/>
            <person name="Szeto E."/>
            <person name="Ivanova N."/>
            <person name="Mikhailova N."/>
            <person name="Ovchinnikova G."/>
            <person name="Pagani I."/>
            <person name="Pati A."/>
            <person name="Goodwin L."/>
            <person name="Peters L."/>
            <person name="Pitluck S."/>
            <person name="Woyke T."/>
            <person name="Kerfeld C."/>
        </authorList>
    </citation>
    <scope>NUCLEOTIDE SEQUENCE [LARGE SCALE GENOMIC DNA]</scope>
    <source>
        <strain evidence="6 7">PCC 9333</strain>
    </source>
</reference>
<keyword evidence="7" id="KW-1185">Reference proteome</keyword>
<dbReference type="PANTHER" id="PTHR10916">
    <property type="entry name" value="60S RIBOSOMAL PROTEIN L35/50S RIBOSOMAL PROTEIN L29"/>
    <property type="match status" value="1"/>
</dbReference>
<evidence type="ECO:0000256" key="4">
    <source>
        <dbReference type="ARBA" id="ARBA00035204"/>
    </source>
</evidence>
<evidence type="ECO:0000313" key="7">
    <source>
        <dbReference type="Proteomes" id="UP000010472"/>
    </source>
</evidence>
<dbReference type="InterPro" id="IPR036049">
    <property type="entry name" value="Ribosomal_uL29_sf"/>
</dbReference>
<dbReference type="Pfam" id="PF00831">
    <property type="entry name" value="Ribosomal_L29"/>
    <property type="match status" value="1"/>
</dbReference>
<evidence type="ECO:0000256" key="5">
    <source>
        <dbReference type="HAMAP-Rule" id="MF_00374"/>
    </source>
</evidence>
<dbReference type="HAMAP" id="MF_00374">
    <property type="entry name" value="Ribosomal_uL29"/>
    <property type="match status" value="1"/>
</dbReference>
<dbReference type="Proteomes" id="UP000010472">
    <property type="component" value="Chromosome"/>
</dbReference>
<evidence type="ECO:0000256" key="1">
    <source>
        <dbReference type="ARBA" id="ARBA00009254"/>
    </source>
</evidence>
<dbReference type="HOGENOM" id="CLU_158491_0_0_3"/>
<name>K9VYG7_9CYAN</name>
<protein>
    <recommendedName>
        <fullName evidence="4 5">Large ribosomal subunit protein uL29</fullName>
    </recommendedName>
</protein>
<dbReference type="GO" id="GO:0022625">
    <property type="term" value="C:cytosolic large ribosomal subunit"/>
    <property type="evidence" value="ECO:0007669"/>
    <property type="project" value="TreeGrafter"/>
</dbReference>
<proteinExistence type="inferred from homology"/>
<evidence type="ECO:0000256" key="2">
    <source>
        <dbReference type="ARBA" id="ARBA00022980"/>
    </source>
</evidence>
<dbReference type="InterPro" id="IPR001854">
    <property type="entry name" value="Ribosomal_uL29"/>
</dbReference>
<dbReference type="KEGG" id="cep:Cri9333_2309"/>
<gene>
    <name evidence="5" type="primary">rpmC</name>
    <name evidence="5" type="synonym">rpl29</name>
    <name evidence="6" type="ORF">Cri9333_2309</name>
</gene>
<keyword evidence="3 5" id="KW-0687">Ribonucleoprotein</keyword>
<keyword evidence="2 5" id="KW-0689">Ribosomal protein</keyword>
<dbReference type="CDD" id="cd00427">
    <property type="entry name" value="Ribosomal_L29_HIP"/>
    <property type="match status" value="1"/>
</dbReference>
<dbReference type="EMBL" id="CP003620">
    <property type="protein sequence ID" value="AFZ13178.1"/>
    <property type="molecule type" value="Genomic_DNA"/>
</dbReference>
<dbReference type="AlphaFoldDB" id="K9VYG7"/>
<dbReference type="GO" id="GO:0003735">
    <property type="term" value="F:structural constituent of ribosome"/>
    <property type="evidence" value="ECO:0007669"/>
    <property type="project" value="InterPro"/>
</dbReference>
<dbReference type="PROSITE" id="PS00579">
    <property type="entry name" value="RIBOSOMAL_L29"/>
    <property type="match status" value="1"/>
</dbReference>
<dbReference type="InterPro" id="IPR050063">
    <property type="entry name" value="Ribosomal_protein_uL29"/>
</dbReference>
<dbReference type="OrthoDB" id="9815192at2"/>
<comment type="similarity">
    <text evidence="1 5">Belongs to the universal ribosomal protein uL29 family.</text>
</comment>
<dbReference type="InterPro" id="IPR018254">
    <property type="entry name" value="Ribosomal_uL29_CS"/>
</dbReference>
<dbReference type="RefSeq" id="WP_015203292.1">
    <property type="nucleotide sequence ID" value="NC_019753.1"/>
</dbReference>
<evidence type="ECO:0000313" key="6">
    <source>
        <dbReference type="EMBL" id="AFZ13178.1"/>
    </source>
</evidence>
<dbReference type="GO" id="GO:0006412">
    <property type="term" value="P:translation"/>
    <property type="evidence" value="ECO:0007669"/>
    <property type="project" value="UniProtKB-UniRule"/>
</dbReference>
<dbReference type="PATRIC" id="fig|1173022.3.peg.2497"/>
<evidence type="ECO:0000256" key="3">
    <source>
        <dbReference type="ARBA" id="ARBA00023274"/>
    </source>
</evidence>